<dbReference type="SUPFAM" id="SSF48452">
    <property type="entry name" value="TPR-like"/>
    <property type="match status" value="1"/>
</dbReference>
<protein>
    <submittedName>
        <fullName evidence="1">SusD/RagB family nutrient-binding outer membrane lipoprotein</fullName>
    </submittedName>
</protein>
<dbReference type="Pfam" id="PF12771">
    <property type="entry name" value="SusD-like_2"/>
    <property type="match status" value="1"/>
</dbReference>
<gene>
    <name evidence="1" type="ORF">ABR189_09165</name>
</gene>
<evidence type="ECO:0000313" key="2">
    <source>
        <dbReference type="Proteomes" id="UP001549749"/>
    </source>
</evidence>
<proteinExistence type="predicted"/>
<dbReference type="EMBL" id="JBEXAC010000001">
    <property type="protein sequence ID" value="MET6997536.1"/>
    <property type="molecule type" value="Genomic_DNA"/>
</dbReference>
<reference evidence="1 2" key="1">
    <citation type="submission" date="2024-06" db="EMBL/GenBank/DDBJ databases">
        <title>Chitinophaga defluvii sp. nov., isolated from municipal sewage.</title>
        <authorList>
            <person name="Zhang L."/>
        </authorList>
    </citation>
    <scope>NUCLEOTIDE SEQUENCE [LARGE SCALE GENOMIC DNA]</scope>
    <source>
        <strain evidence="1 2">H8</strain>
    </source>
</reference>
<dbReference type="Proteomes" id="UP001549749">
    <property type="component" value="Unassembled WGS sequence"/>
</dbReference>
<keyword evidence="2" id="KW-1185">Reference proteome</keyword>
<dbReference type="InterPro" id="IPR041662">
    <property type="entry name" value="SusD-like_2"/>
</dbReference>
<keyword evidence="1" id="KW-0449">Lipoprotein</keyword>
<comment type="caution">
    <text evidence="1">The sequence shown here is derived from an EMBL/GenBank/DDBJ whole genome shotgun (WGS) entry which is preliminary data.</text>
</comment>
<dbReference type="InterPro" id="IPR011990">
    <property type="entry name" value="TPR-like_helical_dom_sf"/>
</dbReference>
<sequence>MKHRTHYILITCLLLVLPFAACNKFGNMNTNPVQSVQMDPAIQLSFVQLQYSGNLETNERLGAMLTMPMVQHIGGAWSNQYGGMYAKQMEYMSILWQSNYISEIRNIVDAVKRSTGDPKRINLNAICRIMKVFIFSRITDLYGDIPYTEAAAAYTDNTIKPKYDRQEDIYNDFFKELTEAVAQLDPQKETNPQDLFFKGNVTQWKRFGNSLHLRLAMRLIKVNPDKAKAEVKKAFDGGLMASNEDICLLRHENIQATYSDVRGNGLSAALNQGDLISYRISNTFINSLKNTNDPRLEHFVRYYWDNPYKPFERVDITAEVKAQVGYVGVSNGLFIWDEWKEPLTIQSPVLGEQKVLNNLQKAQLANFLITNNAPYMHLTYAEVELLLAEACFRWNLNLGGNHTVHYNNGMKAACQQLALFPGGPVITDQQITKFQADNVLAPGKELSQINTQLWTALLLNGPEAYANWRRTGFPKLEPGYNPTYSAIKTIPRRFEYPLTEKEQNSVNYNEALKSMGGKDDWTNRVWWDKQ</sequence>
<dbReference type="RefSeq" id="WP_354660171.1">
    <property type="nucleotide sequence ID" value="NZ_JBEXAC010000001.1"/>
</dbReference>
<organism evidence="1 2">
    <name type="scientific">Chitinophaga defluvii</name>
    <dbReference type="NCBI Taxonomy" id="3163343"/>
    <lineage>
        <taxon>Bacteria</taxon>
        <taxon>Pseudomonadati</taxon>
        <taxon>Bacteroidota</taxon>
        <taxon>Chitinophagia</taxon>
        <taxon>Chitinophagales</taxon>
        <taxon>Chitinophagaceae</taxon>
        <taxon>Chitinophaga</taxon>
    </lineage>
</organism>
<accession>A0ABV2T3D8</accession>
<evidence type="ECO:0000313" key="1">
    <source>
        <dbReference type="EMBL" id="MET6997536.1"/>
    </source>
</evidence>
<dbReference type="Gene3D" id="1.25.40.390">
    <property type="match status" value="1"/>
</dbReference>
<name>A0ABV2T3D8_9BACT</name>